<accession>A0ABS0BUS0</accession>
<comment type="similarity">
    <text evidence="2 8">Belongs to the peptidase M16 family.</text>
</comment>
<dbReference type="Gene3D" id="3.30.830.10">
    <property type="entry name" value="Metalloenzyme, LuxS/M16 peptidase-like"/>
    <property type="match status" value="2"/>
</dbReference>
<dbReference type="PANTHER" id="PTHR43690:SF17">
    <property type="entry name" value="PROTEIN YHJJ"/>
    <property type="match status" value="1"/>
</dbReference>
<evidence type="ECO:0000256" key="7">
    <source>
        <dbReference type="ARBA" id="ARBA00023049"/>
    </source>
</evidence>
<feature type="domain" description="Peptidase M16 N-terminal" evidence="9">
    <location>
        <begin position="26"/>
        <end position="170"/>
    </location>
</feature>
<reference evidence="11 12" key="1">
    <citation type="submission" date="2020-11" db="EMBL/GenBank/DDBJ databases">
        <title>Sulfur oxidizing isolate from Hospital Hole Sinkhole.</title>
        <authorList>
            <person name="Scott K.M."/>
        </authorList>
    </citation>
    <scope>NUCLEOTIDE SEQUENCE [LARGE SCALE GENOMIC DNA]</scope>
    <source>
        <strain evidence="11 12">HH1</strain>
    </source>
</reference>
<evidence type="ECO:0000259" key="9">
    <source>
        <dbReference type="Pfam" id="PF00675"/>
    </source>
</evidence>
<evidence type="ECO:0000259" key="10">
    <source>
        <dbReference type="Pfam" id="PF05193"/>
    </source>
</evidence>
<evidence type="ECO:0000256" key="5">
    <source>
        <dbReference type="ARBA" id="ARBA00022801"/>
    </source>
</evidence>
<dbReference type="Pfam" id="PF05193">
    <property type="entry name" value="Peptidase_M16_C"/>
    <property type="match status" value="1"/>
</dbReference>
<keyword evidence="5" id="KW-0378">Hydrolase</keyword>
<evidence type="ECO:0000256" key="6">
    <source>
        <dbReference type="ARBA" id="ARBA00022833"/>
    </source>
</evidence>
<dbReference type="SUPFAM" id="SSF63411">
    <property type="entry name" value="LuxS/MPP-like metallohydrolase"/>
    <property type="match status" value="2"/>
</dbReference>
<evidence type="ECO:0000256" key="4">
    <source>
        <dbReference type="ARBA" id="ARBA00022723"/>
    </source>
</evidence>
<protein>
    <submittedName>
        <fullName evidence="11">Insulinase family protein</fullName>
    </submittedName>
</protein>
<dbReference type="Pfam" id="PF00675">
    <property type="entry name" value="Peptidase_M16"/>
    <property type="match status" value="1"/>
</dbReference>
<dbReference type="PROSITE" id="PS00143">
    <property type="entry name" value="INSULINASE"/>
    <property type="match status" value="1"/>
</dbReference>
<dbReference type="InterPro" id="IPR050626">
    <property type="entry name" value="Peptidase_M16"/>
</dbReference>
<evidence type="ECO:0000313" key="12">
    <source>
        <dbReference type="Proteomes" id="UP001193680"/>
    </source>
</evidence>
<keyword evidence="6" id="KW-0862">Zinc</keyword>
<name>A0ABS0BUS0_9GAMM</name>
<evidence type="ECO:0000256" key="3">
    <source>
        <dbReference type="ARBA" id="ARBA00022670"/>
    </source>
</evidence>
<keyword evidence="7" id="KW-0482">Metalloprotease</keyword>
<evidence type="ECO:0000256" key="2">
    <source>
        <dbReference type="ARBA" id="ARBA00007261"/>
    </source>
</evidence>
<feature type="domain" description="Peptidase M16 C-terminal" evidence="10">
    <location>
        <begin position="180"/>
        <end position="364"/>
    </location>
</feature>
<keyword evidence="12" id="KW-1185">Reference proteome</keyword>
<dbReference type="InterPro" id="IPR007863">
    <property type="entry name" value="Peptidase_M16_C"/>
</dbReference>
<dbReference type="Proteomes" id="UP001193680">
    <property type="component" value="Unassembled WGS sequence"/>
</dbReference>
<dbReference type="PANTHER" id="PTHR43690">
    <property type="entry name" value="NARDILYSIN"/>
    <property type="match status" value="1"/>
</dbReference>
<proteinExistence type="inferred from homology"/>
<evidence type="ECO:0000313" key="11">
    <source>
        <dbReference type="EMBL" id="MBF6057582.1"/>
    </source>
</evidence>
<comment type="cofactor">
    <cofactor evidence="1">
        <name>Zn(2+)</name>
        <dbReference type="ChEBI" id="CHEBI:29105"/>
    </cofactor>
</comment>
<sequence>MLACGFFSLSAQAKLSEFTLQNGLKIVVKEDHRAPVVVHQVWYRVGSNYEPNGITGISHMLEHMMFKGTAKLKPGEFSKLVARMGGEENAFTTNDYTVYYQVVGKQHLEDVMRLEADRMRNLQLDAKEFATERQVVTEEWRWRVQDRPESKLYQAFKAMAFVNSPEHHPVIGWKSDIDSWSLDDLKSWYQRWYAPNNATLVVVGDVDTDHVLNLAKRYYGPAKAESIEELKPQVEQAQLGERRLKMKGATQLPNLLIGVHVPTLKSAENAQQRQEVYALSLLNDLIDGDDSSILTKELVRKQKSVVSASSYYDPTEKLSSLFTFEATPSSGFSSEEVEKRFWEMIKQLQDKPVSEAALQRVMAQTEANYVYRQDSMRGQAMLLGSLVSVGLPLDTIDHWLLNLRKVTPQQIQAVAKKYFDPEKATVAILLPNGEKPTSAQQMSLQTKGVH</sequence>
<dbReference type="InterPro" id="IPR011249">
    <property type="entry name" value="Metalloenz_LuxS/M16"/>
</dbReference>
<keyword evidence="4" id="KW-0479">Metal-binding</keyword>
<dbReference type="EMBL" id="JACBGI020000005">
    <property type="protein sequence ID" value="MBF6057582.1"/>
    <property type="molecule type" value="Genomic_DNA"/>
</dbReference>
<gene>
    <name evidence="11" type="ORF">H8792_004440</name>
</gene>
<dbReference type="InterPro" id="IPR011765">
    <property type="entry name" value="Pept_M16_N"/>
</dbReference>
<evidence type="ECO:0000256" key="8">
    <source>
        <dbReference type="RuleBase" id="RU004447"/>
    </source>
</evidence>
<evidence type="ECO:0000256" key="1">
    <source>
        <dbReference type="ARBA" id="ARBA00001947"/>
    </source>
</evidence>
<dbReference type="InterPro" id="IPR001431">
    <property type="entry name" value="Pept_M16_Zn_BS"/>
</dbReference>
<comment type="caution">
    <text evidence="11">The sequence shown here is derived from an EMBL/GenBank/DDBJ whole genome shotgun (WGS) entry which is preliminary data.</text>
</comment>
<organism evidence="11 12">
    <name type="scientific">Thiomicrorhabdus heinhorstiae</name>
    <dbReference type="NCBI Taxonomy" id="2748010"/>
    <lineage>
        <taxon>Bacteria</taxon>
        <taxon>Pseudomonadati</taxon>
        <taxon>Pseudomonadota</taxon>
        <taxon>Gammaproteobacteria</taxon>
        <taxon>Thiotrichales</taxon>
        <taxon>Piscirickettsiaceae</taxon>
        <taxon>Thiomicrorhabdus</taxon>
    </lineage>
</organism>
<keyword evidence="3" id="KW-0645">Protease</keyword>